<evidence type="ECO:0000256" key="14">
    <source>
        <dbReference type="SAM" id="Phobius"/>
    </source>
</evidence>
<evidence type="ECO:0000256" key="8">
    <source>
        <dbReference type="ARBA" id="ARBA00022859"/>
    </source>
</evidence>
<evidence type="ECO:0000256" key="9">
    <source>
        <dbReference type="ARBA" id="ARBA00022989"/>
    </source>
</evidence>
<evidence type="ECO:0000256" key="7">
    <source>
        <dbReference type="ARBA" id="ARBA00022737"/>
    </source>
</evidence>
<evidence type="ECO:0000256" key="1">
    <source>
        <dbReference type="ARBA" id="ARBA00004479"/>
    </source>
</evidence>
<keyword evidence="6" id="KW-0732">Signal</keyword>
<evidence type="ECO:0000256" key="4">
    <source>
        <dbReference type="ARBA" id="ARBA00022614"/>
    </source>
</evidence>
<keyword evidence="9 14" id="KW-1133">Transmembrane helix</keyword>
<dbReference type="PANTHER" id="PTHR24365:SF522">
    <property type="entry name" value="LOW QUALITY PROTEIN: TOLL-LIKE RECEPTOR 13-RELATED"/>
    <property type="match status" value="1"/>
</dbReference>
<dbReference type="SMART" id="SM00369">
    <property type="entry name" value="LRR_TYP"/>
    <property type="match status" value="4"/>
</dbReference>
<dbReference type="PROSITE" id="PS50104">
    <property type="entry name" value="TIR"/>
    <property type="match status" value="2"/>
</dbReference>
<comment type="caution">
    <text evidence="16">The sequence shown here is derived from an EMBL/GenBank/DDBJ whole genome shotgun (WGS) entry which is preliminary data.</text>
</comment>
<evidence type="ECO:0000313" key="17">
    <source>
        <dbReference type="Proteomes" id="UP001460270"/>
    </source>
</evidence>
<dbReference type="Pfam" id="PF13855">
    <property type="entry name" value="LRR_8"/>
    <property type="match status" value="1"/>
</dbReference>
<gene>
    <name evidence="16" type="ORF">WMY93_009818</name>
</gene>
<dbReference type="Pfam" id="PF01582">
    <property type="entry name" value="TIR"/>
    <property type="match status" value="2"/>
</dbReference>
<keyword evidence="8" id="KW-0391">Immunity</keyword>
<dbReference type="GO" id="GO:0038023">
    <property type="term" value="F:signaling receptor activity"/>
    <property type="evidence" value="ECO:0007669"/>
    <property type="project" value="TreeGrafter"/>
</dbReference>
<keyword evidence="4" id="KW-0433">Leucine-rich repeat</keyword>
<feature type="domain" description="TIR" evidence="15">
    <location>
        <begin position="183"/>
        <end position="324"/>
    </location>
</feature>
<protein>
    <recommendedName>
        <fullName evidence="15">TIR domain-containing protein</fullName>
    </recommendedName>
</protein>
<keyword evidence="7" id="KW-0677">Repeat</keyword>
<organism evidence="16 17">
    <name type="scientific">Mugilogobius chulae</name>
    <name type="common">yellowstripe goby</name>
    <dbReference type="NCBI Taxonomy" id="88201"/>
    <lineage>
        <taxon>Eukaryota</taxon>
        <taxon>Metazoa</taxon>
        <taxon>Chordata</taxon>
        <taxon>Craniata</taxon>
        <taxon>Vertebrata</taxon>
        <taxon>Euteleostomi</taxon>
        <taxon>Actinopterygii</taxon>
        <taxon>Neopterygii</taxon>
        <taxon>Teleostei</taxon>
        <taxon>Neoteleostei</taxon>
        <taxon>Acanthomorphata</taxon>
        <taxon>Gobiaria</taxon>
        <taxon>Gobiiformes</taxon>
        <taxon>Gobioidei</taxon>
        <taxon>Gobiidae</taxon>
        <taxon>Gobionellinae</taxon>
        <taxon>Mugilogobius</taxon>
    </lineage>
</organism>
<dbReference type="SUPFAM" id="SSF52058">
    <property type="entry name" value="L domain-like"/>
    <property type="match status" value="2"/>
</dbReference>
<dbReference type="PRINTS" id="PR01537">
    <property type="entry name" value="INTRLKN1R1F"/>
</dbReference>
<name>A0AAW0PFZ5_9GOBI</name>
<keyword evidence="3" id="KW-0399">Innate immunity</keyword>
<dbReference type="Proteomes" id="UP001460270">
    <property type="component" value="Unassembled WGS sequence"/>
</dbReference>
<reference evidence="17" key="1">
    <citation type="submission" date="2024-04" db="EMBL/GenBank/DDBJ databases">
        <title>Salinicola lusitanus LLJ914,a marine bacterium isolated from the Okinawa Trough.</title>
        <authorList>
            <person name="Li J."/>
        </authorList>
    </citation>
    <scope>NUCLEOTIDE SEQUENCE [LARGE SCALE GENOMIC DNA]</scope>
</reference>
<evidence type="ECO:0000256" key="5">
    <source>
        <dbReference type="ARBA" id="ARBA00022692"/>
    </source>
</evidence>
<comment type="subcellular location">
    <subcellularLocation>
        <location evidence="1">Membrane</location>
        <topology evidence="1">Single-pass type I membrane protein</topology>
    </subcellularLocation>
</comment>
<dbReference type="PANTHER" id="PTHR24365">
    <property type="entry name" value="TOLL-LIKE RECEPTOR"/>
    <property type="match status" value="1"/>
</dbReference>
<dbReference type="InterPro" id="IPR000157">
    <property type="entry name" value="TIR_dom"/>
</dbReference>
<feature type="domain" description="TIR" evidence="15">
    <location>
        <begin position="524"/>
        <end position="665"/>
    </location>
</feature>
<dbReference type="SMART" id="SM00255">
    <property type="entry name" value="TIR"/>
    <property type="match status" value="2"/>
</dbReference>
<evidence type="ECO:0000256" key="3">
    <source>
        <dbReference type="ARBA" id="ARBA00022588"/>
    </source>
</evidence>
<dbReference type="AlphaFoldDB" id="A0AAW0PFZ5"/>
<dbReference type="GO" id="GO:0002224">
    <property type="term" value="P:toll-like receptor signaling pathway"/>
    <property type="evidence" value="ECO:0007669"/>
    <property type="project" value="TreeGrafter"/>
</dbReference>
<evidence type="ECO:0000256" key="2">
    <source>
        <dbReference type="ARBA" id="ARBA00009634"/>
    </source>
</evidence>
<evidence type="ECO:0000256" key="10">
    <source>
        <dbReference type="ARBA" id="ARBA00023136"/>
    </source>
</evidence>
<evidence type="ECO:0000256" key="12">
    <source>
        <dbReference type="ARBA" id="ARBA00023180"/>
    </source>
</evidence>
<dbReference type="GO" id="GO:0005886">
    <property type="term" value="C:plasma membrane"/>
    <property type="evidence" value="ECO:0007669"/>
    <property type="project" value="TreeGrafter"/>
</dbReference>
<sequence length="682" mass="79813">MTNSDNLEIRDPELLKPITDLQSLDLSENRLKSLDIISEANLTKLERLILSNNELRIIDETIFKRLPSLTYLDLSGNPFVCNCSNAGFIYWVFSDKDVYVANAFQYRCSYPLSHEGELLLHFNIQSCFESVGLFCFITSSSLVLLTLVSSFTYHFLRWQLVYGFYLFRAFLYDGKKKKEGCADVYDAFVSYNVHDEEWVYHELVPELEERQGWKLCLHHRDFEPGKAILENITDAIYSSRKTLCVISPQYLQSEWCSREIQMASFRLFDEQKDVLILLFLEEISSDQLSPFYRMRKLVKSRTYLSWTQARSHRGLFWERVRRALESGNDPTDTNDPLTANKGLRAAGLMMAPHTSALLSLLFLLLLPCLSQLWSLHNCILDPEYLRKVNCDAYNELRIIDEAIFKRLPSLKYLDLSGNPFVCNCSNAGFIYWLLSDKNVYVANAFQYRCSYPLSHEGELLLNFNIQSCFESVGLFCFITSSSLVLLTLVSSFTYHFLRWQLVYGYYLFRAFLYDGKKKKEGCVDVYDAFVSYNVHDEEWVYHELVPELEERQGWKLCLHHRDFEPGREILENITDAIYSSRKTLCVISPQYLQSEWCSREIQMASFRLFDEQKDVLILLFLEEISSDQLSPFYRMRKLVKSRTYLSWTQARSHRGLFWERVRRALESGNDPTDTHDPLTANV</sequence>
<dbReference type="GO" id="GO:0006954">
    <property type="term" value="P:inflammatory response"/>
    <property type="evidence" value="ECO:0007669"/>
    <property type="project" value="UniProtKB-KW"/>
</dbReference>
<keyword evidence="10 14" id="KW-0472">Membrane</keyword>
<dbReference type="Gene3D" id="3.40.50.10140">
    <property type="entry name" value="Toll/interleukin-1 receptor homology (TIR) domain"/>
    <property type="match status" value="2"/>
</dbReference>
<dbReference type="EMBL" id="JBBPFD010000007">
    <property type="protein sequence ID" value="KAK7918534.1"/>
    <property type="molecule type" value="Genomic_DNA"/>
</dbReference>
<dbReference type="GO" id="GO:0045087">
    <property type="term" value="P:innate immune response"/>
    <property type="evidence" value="ECO:0007669"/>
    <property type="project" value="UniProtKB-KW"/>
</dbReference>
<evidence type="ECO:0000256" key="11">
    <source>
        <dbReference type="ARBA" id="ARBA00023170"/>
    </source>
</evidence>
<keyword evidence="12" id="KW-0325">Glycoprotein</keyword>
<evidence type="ECO:0000259" key="15">
    <source>
        <dbReference type="PROSITE" id="PS50104"/>
    </source>
</evidence>
<comment type="similarity">
    <text evidence="2">Belongs to the Toll-like receptor family.</text>
</comment>
<dbReference type="InterPro" id="IPR035897">
    <property type="entry name" value="Toll_tir_struct_dom_sf"/>
</dbReference>
<dbReference type="SMART" id="SM00082">
    <property type="entry name" value="LRRCT"/>
    <property type="match status" value="2"/>
</dbReference>
<proteinExistence type="inferred from homology"/>
<dbReference type="Gene3D" id="3.80.10.10">
    <property type="entry name" value="Ribonuclease Inhibitor"/>
    <property type="match status" value="2"/>
</dbReference>
<dbReference type="FunFam" id="3.40.50.10140:FF:000001">
    <property type="entry name" value="Toll-like receptor 2"/>
    <property type="match status" value="2"/>
</dbReference>
<dbReference type="PRINTS" id="PR00019">
    <property type="entry name" value="LEURICHRPT"/>
</dbReference>
<evidence type="ECO:0000313" key="16">
    <source>
        <dbReference type="EMBL" id="KAK7918534.1"/>
    </source>
</evidence>
<dbReference type="InterPro" id="IPR003591">
    <property type="entry name" value="Leu-rich_rpt_typical-subtyp"/>
</dbReference>
<evidence type="ECO:0000256" key="13">
    <source>
        <dbReference type="ARBA" id="ARBA00023198"/>
    </source>
</evidence>
<dbReference type="PROSITE" id="PS51450">
    <property type="entry name" value="LRR"/>
    <property type="match status" value="1"/>
</dbReference>
<keyword evidence="11" id="KW-0675">Receptor</keyword>
<feature type="transmembrane region" description="Helical" evidence="14">
    <location>
        <begin position="131"/>
        <end position="156"/>
    </location>
</feature>
<keyword evidence="13" id="KW-0395">Inflammatory response</keyword>
<accession>A0AAW0PFZ5</accession>
<evidence type="ECO:0000256" key="6">
    <source>
        <dbReference type="ARBA" id="ARBA00022729"/>
    </source>
</evidence>
<dbReference type="InterPro" id="IPR001611">
    <property type="entry name" value="Leu-rich_rpt"/>
</dbReference>
<keyword evidence="17" id="KW-1185">Reference proteome</keyword>
<keyword evidence="5 14" id="KW-0812">Transmembrane</keyword>
<dbReference type="InterPro" id="IPR032675">
    <property type="entry name" value="LRR_dom_sf"/>
</dbReference>
<dbReference type="InterPro" id="IPR000483">
    <property type="entry name" value="Cys-rich_flank_reg_C"/>
</dbReference>
<dbReference type="SUPFAM" id="SSF52200">
    <property type="entry name" value="Toll/Interleukin receptor TIR domain"/>
    <property type="match status" value="2"/>
</dbReference>